<reference evidence="1 3" key="1">
    <citation type="submission" date="2020-12" db="EMBL/GenBank/DDBJ databases">
        <title>FDA dAtabase for Regulatory Grade micrObial Sequences (FDA-ARGOS): Supporting development and validation of Infectious Disease Dx tests.</title>
        <authorList>
            <person name="Minogue T."/>
            <person name="Wolcott M."/>
            <person name="Wasieloski L."/>
            <person name="Aguilar W."/>
            <person name="Moore D."/>
            <person name="Jaissle J."/>
            <person name="Tallon L."/>
            <person name="Sadzewicz L."/>
            <person name="Zhao X."/>
            <person name="Boylan J."/>
            <person name="Ott S."/>
            <person name="Bowen H."/>
            <person name="Vavikolanu K."/>
            <person name="Mehta A."/>
            <person name="Aluvathingal J."/>
            <person name="Nadendla S."/>
            <person name="Yan Y."/>
            <person name="Sichtig H."/>
        </authorList>
    </citation>
    <scope>NUCLEOTIDE SEQUENCE [LARGE SCALE GENOMIC DNA]</scope>
    <source>
        <strain evidence="1 3">FDAARGOS_949</strain>
    </source>
</reference>
<dbReference type="Proteomes" id="UP001056386">
    <property type="component" value="Chromosome 1"/>
</dbReference>
<protein>
    <submittedName>
        <fullName evidence="1">Uncharacterized protein</fullName>
    </submittedName>
</protein>
<dbReference type="GeneID" id="45699070"/>
<dbReference type="RefSeq" id="WP_127913967.1">
    <property type="nucleotide sequence ID" value="NZ_CP021074.1"/>
</dbReference>
<evidence type="ECO:0000313" key="3">
    <source>
        <dbReference type="Proteomes" id="UP000594892"/>
    </source>
</evidence>
<evidence type="ECO:0000313" key="1">
    <source>
        <dbReference type="EMBL" id="QPQ94041.1"/>
    </source>
</evidence>
<dbReference type="EMBL" id="CP099587">
    <property type="protein sequence ID" value="USS47053.1"/>
    <property type="molecule type" value="Genomic_DNA"/>
</dbReference>
<gene>
    <name evidence="1" type="ORF">I6H06_17865</name>
    <name evidence="2" type="ORF">NFI99_19470</name>
</gene>
<proteinExistence type="predicted"/>
<accession>A0AAP9Y3Q3</accession>
<evidence type="ECO:0000313" key="2">
    <source>
        <dbReference type="EMBL" id="USS47053.1"/>
    </source>
</evidence>
<keyword evidence="4" id="KW-1185">Reference proteome</keyword>
<organism evidence="1 3">
    <name type="scientific">Burkholderia glumae</name>
    <name type="common">Pseudomonas glumae</name>
    <dbReference type="NCBI Taxonomy" id="337"/>
    <lineage>
        <taxon>Bacteria</taxon>
        <taxon>Pseudomonadati</taxon>
        <taxon>Pseudomonadota</taxon>
        <taxon>Betaproteobacteria</taxon>
        <taxon>Burkholderiales</taxon>
        <taxon>Burkholderiaceae</taxon>
        <taxon>Burkholderia</taxon>
    </lineage>
</organism>
<dbReference type="AlphaFoldDB" id="A0AAP9Y3Q3"/>
<dbReference type="Proteomes" id="UP000594892">
    <property type="component" value="Chromosome 2"/>
</dbReference>
<reference evidence="2" key="2">
    <citation type="submission" date="2022-06" db="EMBL/GenBank/DDBJ databases">
        <title>Draft genome sequence of Burkholderia glumae strain GR20004 isolated from rice panicle showing bacterial panicle blight.</title>
        <authorList>
            <person name="Choi S.Y."/>
            <person name="Lee Y.H."/>
        </authorList>
    </citation>
    <scope>NUCLEOTIDE SEQUENCE</scope>
    <source>
        <strain evidence="2">GR20004</strain>
    </source>
</reference>
<dbReference type="EMBL" id="CP065601">
    <property type="protein sequence ID" value="QPQ94041.1"/>
    <property type="molecule type" value="Genomic_DNA"/>
</dbReference>
<name>A0AAP9Y3Q3_BURGL</name>
<evidence type="ECO:0000313" key="4">
    <source>
        <dbReference type="Proteomes" id="UP001056386"/>
    </source>
</evidence>
<sequence>MMQRPGLPPFDSINAIFDLISSARQATPAASDLPGARFTAASRQPAVQVTDINDPSRMRLARATLF</sequence>